<dbReference type="RefSeq" id="XP_002140022.1">
    <property type="nucleotide sequence ID" value="XM_002139986.1"/>
</dbReference>
<keyword evidence="6 7" id="KW-0472">Membrane</keyword>
<evidence type="ECO:0000256" key="5">
    <source>
        <dbReference type="ARBA" id="ARBA00022989"/>
    </source>
</evidence>
<keyword evidence="5 7" id="KW-1133">Transmembrane helix</keyword>
<dbReference type="PANTHER" id="PTHR13116:SF5">
    <property type="entry name" value="ER MEMBRANE PROTEIN COMPLEX SUBUNIT 3"/>
    <property type="match status" value="1"/>
</dbReference>
<reference evidence="8" key="1">
    <citation type="submission" date="2008-06" db="EMBL/GenBank/DDBJ databases">
        <authorList>
            <person name="Lorenzi H."/>
            <person name="Inman J."/>
            <person name="Miller J."/>
            <person name="Schobel S."/>
            <person name="Amedeo P."/>
            <person name="Caler E.V."/>
            <person name="da Silva J."/>
        </authorList>
    </citation>
    <scope>NUCLEOTIDE SEQUENCE [LARGE SCALE GENOMIC DNA]</scope>
    <source>
        <strain evidence="8">RN66</strain>
    </source>
</reference>
<evidence type="ECO:0000313" key="8">
    <source>
        <dbReference type="EMBL" id="EEA05673.1"/>
    </source>
</evidence>
<dbReference type="AlphaFoldDB" id="B6ABC1"/>
<dbReference type="InterPro" id="IPR002809">
    <property type="entry name" value="EMC3/TMCO1"/>
</dbReference>
<dbReference type="VEuPathDB" id="CryptoDB:CMU_026810"/>
<evidence type="ECO:0000256" key="1">
    <source>
        <dbReference type="ARBA" id="ARBA00004141"/>
    </source>
</evidence>
<dbReference type="GeneID" id="6994912"/>
<keyword evidence="4 7" id="KW-0812">Transmembrane</keyword>
<name>B6ABC1_CRYMR</name>
<evidence type="ECO:0000256" key="3">
    <source>
        <dbReference type="ARBA" id="ARBA00020822"/>
    </source>
</evidence>
<evidence type="ECO:0000256" key="6">
    <source>
        <dbReference type="ARBA" id="ARBA00023136"/>
    </source>
</evidence>
<organism evidence="8 9">
    <name type="scientific">Cryptosporidium muris (strain RN66)</name>
    <dbReference type="NCBI Taxonomy" id="441375"/>
    <lineage>
        <taxon>Eukaryota</taxon>
        <taxon>Sar</taxon>
        <taxon>Alveolata</taxon>
        <taxon>Apicomplexa</taxon>
        <taxon>Conoidasida</taxon>
        <taxon>Coccidia</taxon>
        <taxon>Eucoccidiorida</taxon>
        <taxon>Eimeriorina</taxon>
        <taxon>Cryptosporidiidae</taxon>
        <taxon>Cryptosporidium</taxon>
    </lineage>
</organism>
<dbReference type="InterPro" id="IPR008568">
    <property type="entry name" value="EMC3"/>
</dbReference>
<evidence type="ECO:0000256" key="4">
    <source>
        <dbReference type="ARBA" id="ARBA00022692"/>
    </source>
</evidence>
<dbReference type="Proteomes" id="UP000001460">
    <property type="component" value="Unassembled WGS sequence"/>
</dbReference>
<dbReference type="GO" id="GO:0072546">
    <property type="term" value="C:EMC complex"/>
    <property type="evidence" value="ECO:0007669"/>
    <property type="project" value="TreeGrafter"/>
</dbReference>
<feature type="transmembrane region" description="Helical" evidence="7">
    <location>
        <begin position="188"/>
        <end position="209"/>
    </location>
</feature>
<accession>B6ABC1</accession>
<evidence type="ECO:0000256" key="2">
    <source>
        <dbReference type="ARBA" id="ARBA00005376"/>
    </source>
</evidence>
<dbReference type="eggNOG" id="KOG3188">
    <property type="taxonomic scope" value="Eukaryota"/>
</dbReference>
<dbReference type="Pfam" id="PF01956">
    <property type="entry name" value="EMC3_TMCO1"/>
    <property type="match status" value="1"/>
</dbReference>
<dbReference type="OrthoDB" id="6745403at2759"/>
<protein>
    <recommendedName>
        <fullName evidence="3">ER membrane protein complex subunit 3</fullName>
    </recommendedName>
</protein>
<comment type="subcellular location">
    <subcellularLocation>
        <location evidence="1">Membrane</location>
        <topology evidence="1">Multi-pass membrane protein</topology>
    </subcellularLocation>
</comment>
<proteinExistence type="inferred from homology"/>
<dbReference type="EMBL" id="DS989727">
    <property type="protein sequence ID" value="EEA05673.1"/>
    <property type="molecule type" value="Genomic_DNA"/>
</dbReference>
<dbReference type="GO" id="GO:0034975">
    <property type="term" value="P:protein folding in endoplasmic reticulum"/>
    <property type="evidence" value="ECO:0007669"/>
    <property type="project" value="TreeGrafter"/>
</dbReference>
<gene>
    <name evidence="8" type="ORF">CMU_026810</name>
</gene>
<keyword evidence="9" id="KW-1185">Reference proteome</keyword>
<dbReference type="STRING" id="441375.B6ABC1"/>
<feature type="transmembrane region" description="Helical" evidence="7">
    <location>
        <begin position="133"/>
        <end position="156"/>
    </location>
</feature>
<sequence>MLLDSNILIWATIPTCILVFCGVLLRSLIQTTNQTGKRRATISGETNTNINDSLLSSQRSKLRNSEYQQHLNRSVLLRTKGFLLSKDSLERRSLFYIHKDHGYFRKGPPAPNPLAAFSNPDHSALSGMMKNQFGFLILNGGMGFLVSSLFSGFIVAKFPFPLAFSFKGMLQRGISFIPNLDPSFLSALSFYFIVLLGSNGLITLLFYYFNFNQIGIMSIDFPSMNPQGNVINDLKDSNLIEEIDSWSITNEESILDVIEDKLLLNELP</sequence>
<dbReference type="SMART" id="SM01415">
    <property type="entry name" value="DUF106"/>
    <property type="match status" value="1"/>
</dbReference>
<comment type="similarity">
    <text evidence="2">Belongs to the EMC3 family.</text>
</comment>
<evidence type="ECO:0000256" key="7">
    <source>
        <dbReference type="SAM" id="Phobius"/>
    </source>
</evidence>
<dbReference type="PANTHER" id="PTHR13116">
    <property type="entry name" value="ER MEMBRANE PROTEIN COMPLEX SUBUNIT 3"/>
    <property type="match status" value="1"/>
</dbReference>
<dbReference type="OMA" id="KDMDPRW"/>
<feature type="transmembrane region" description="Helical" evidence="7">
    <location>
        <begin position="6"/>
        <end position="29"/>
    </location>
</feature>
<evidence type="ECO:0000313" key="9">
    <source>
        <dbReference type="Proteomes" id="UP000001460"/>
    </source>
</evidence>